<dbReference type="PANTHER" id="PTHR30537">
    <property type="entry name" value="HTH-TYPE TRANSCRIPTIONAL REGULATOR"/>
    <property type="match status" value="1"/>
</dbReference>
<dbReference type="SUPFAM" id="SSF46785">
    <property type="entry name" value="Winged helix' DNA-binding domain"/>
    <property type="match status" value="1"/>
</dbReference>
<sequence>MDHISRVGVFVAVVEAGGFAGAARALGITSSAVSKQVQNLEQDLKVKLLNRTTRSVTVTEEGALYYDRAARALQDLREAEELALELKSRPKGPLRVSLPQSFGIKYLSAPIADFAARYPEVELDVSLNERFVDLAGEGVDLAVRIGALADTSLIARRMAGCPFVLCASADYLARHGTPDRPEDLADHNVLAFTGNSALHEWRYIDAAGRAGQISLRAGFRTDSGDMLCSAALRGVGIVILPVFYVADHLETGALRPILTGYATAPQRDIFAVFPPSRFQSTRLRLLVEHLVATCRDLPWER</sequence>
<keyword evidence="2" id="KW-0805">Transcription regulation</keyword>
<dbReference type="Gene3D" id="3.40.190.290">
    <property type="match status" value="1"/>
</dbReference>
<keyword evidence="4" id="KW-0804">Transcription</keyword>
<gene>
    <name evidence="6" type="ORF">SAMN05421666_1324</name>
</gene>
<dbReference type="Proteomes" id="UP000186019">
    <property type="component" value="Unassembled WGS sequence"/>
</dbReference>
<keyword evidence="3 6" id="KW-0238">DNA-binding</keyword>
<organism evidence="6 7">
    <name type="scientific">Roseovarius nanhaiticus</name>
    <dbReference type="NCBI Taxonomy" id="573024"/>
    <lineage>
        <taxon>Bacteria</taxon>
        <taxon>Pseudomonadati</taxon>
        <taxon>Pseudomonadota</taxon>
        <taxon>Alphaproteobacteria</taxon>
        <taxon>Rhodobacterales</taxon>
        <taxon>Roseobacteraceae</taxon>
        <taxon>Roseovarius</taxon>
    </lineage>
</organism>
<name>A0A1N7FSH5_9RHOB</name>
<dbReference type="InterPro" id="IPR005119">
    <property type="entry name" value="LysR_subst-bd"/>
</dbReference>
<dbReference type="PANTHER" id="PTHR30537:SF5">
    <property type="entry name" value="HTH-TYPE TRANSCRIPTIONAL ACTIVATOR TTDR-RELATED"/>
    <property type="match status" value="1"/>
</dbReference>
<dbReference type="AlphaFoldDB" id="A0A1N7FSH5"/>
<dbReference type="STRING" id="573024.SAMN05216208_0812"/>
<dbReference type="FunFam" id="1.10.10.10:FF:000001">
    <property type="entry name" value="LysR family transcriptional regulator"/>
    <property type="match status" value="1"/>
</dbReference>
<proteinExistence type="inferred from homology"/>
<evidence type="ECO:0000256" key="2">
    <source>
        <dbReference type="ARBA" id="ARBA00023015"/>
    </source>
</evidence>
<evidence type="ECO:0000256" key="3">
    <source>
        <dbReference type="ARBA" id="ARBA00023125"/>
    </source>
</evidence>
<evidence type="ECO:0000259" key="5">
    <source>
        <dbReference type="PROSITE" id="PS50931"/>
    </source>
</evidence>
<evidence type="ECO:0000313" key="7">
    <source>
        <dbReference type="Proteomes" id="UP000186019"/>
    </source>
</evidence>
<accession>A0A1N7FSH5</accession>
<dbReference type="CDD" id="cd08422">
    <property type="entry name" value="PBP2_CrgA_like"/>
    <property type="match status" value="1"/>
</dbReference>
<reference evidence="6 7" key="1">
    <citation type="submission" date="2017-01" db="EMBL/GenBank/DDBJ databases">
        <authorList>
            <person name="Mah S.A."/>
            <person name="Swanson W.J."/>
            <person name="Moy G.W."/>
            <person name="Vacquier V.D."/>
        </authorList>
    </citation>
    <scope>NUCLEOTIDE SEQUENCE [LARGE SCALE GENOMIC DNA]</scope>
    <source>
        <strain evidence="6 7">DSM 29590</strain>
    </source>
</reference>
<evidence type="ECO:0000256" key="1">
    <source>
        <dbReference type="ARBA" id="ARBA00009437"/>
    </source>
</evidence>
<dbReference type="InterPro" id="IPR000847">
    <property type="entry name" value="LysR_HTH_N"/>
</dbReference>
<dbReference type="Pfam" id="PF00126">
    <property type="entry name" value="HTH_1"/>
    <property type="match status" value="1"/>
</dbReference>
<dbReference type="EMBL" id="FTNV01000001">
    <property type="protein sequence ID" value="SIS03216.1"/>
    <property type="molecule type" value="Genomic_DNA"/>
</dbReference>
<dbReference type="Gene3D" id="1.10.10.10">
    <property type="entry name" value="Winged helix-like DNA-binding domain superfamily/Winged helix DNA-binding domain"/>
    <property type="match status" value="1"/>
</dbReference>
<protein>
    <submittedName>
        <fullName evidence="6">DNA-binding transcriptional regulator, LysR family</fullName>
    </submittedName>
</protein>
<dbReference type="OrthoDB" id="9813056at2"/>
<feature type="domain" description="HTH lysR-type" evidence="5">
    <location>
        <begin position="1"/>
        <end position="59"/>
    </location>
</feature>
<comment type="similarity">
    <text evidence="1">Belongs to the LysR transcriptional regulatory family.</text>
</comment>
<dbReference type="InterPro" id="IPR036388">
    <property type="entry name" value="WH-like_DNA-bd_sf"/>
</dbReference>
<dbReference type="RefSeq" id="WP_076532035.1">
    <property type="nucleotide sequence ID" value="NZ_FOAC01000001.1"/>
</dbReference>
<dbReference type="InterPro" id="IPR058163">
    <property type="entry name" value="LysR-type_TF_proteobact-type"/>
</dbReference>
<evidence type="ECO:0000256" key="4">
    <source>
        <dbReference type="ARBA" id="ARBA00023163"/>
    </source>
</evidence>
<dbReference type="SUPFAM" id="SSF53850">
    <property type="entry name" value="Periplasmic binding protein-like II"/>
    <property type="match status" value="1"/>
</dbReference>
<keyword evidence="7" id="KW-1185">Reference proteome</keyword>
<dbReference type="InterPro" id="IPR036390">
    <property type="entry name" value="WH_DNA-bd_sf"/>
</dbReference>
<dbReference type="PROSITE" id="PS50931">
    <property type="entry name" value="HTH_LYSR"/>
    <property type="match status" value="1"/>
</dbReference>
<dbReference type="GO" id="GO:0003677">
    <property type="term" value="F:DNA binding"/>
    <property type="evidence" value="ECO:0007669"/>
    <property type="project" value="UniProtKB-KW"/>
</dbReference>
<dbReference type="Pfam" id="PF03466">
    <property type="entry name" value="LysR_substrate"/>
    <property type="match status" value="1"/>
</dbReference>
<dbReference type="GO" id="GO:0003700">
    <property type="term" value="F:DNA-binding transcription factor activity"/>
    <property type="evidence" value="ECO:0007669"/>
    <property type="project" value="InterPro"/>
</dbReference>
<evidence type="ECO:0000313" key="6">
    <source>
        <dbReference type="EMBL" id="SIS03216.1"/>
    </source>
</evidence>